<name>A0ABQ9H0Q6_9NEOP</name>
<evidence type="ECO:0000313" key="1">
    <source>
        <dbReference type="EMBL" id="KAJ8877864.1"/>
    </source>
</evidence>
<gene>
    <name evidence="1" type="ORF">PR048_022323</name>
</gene>
<dbReference type="EMBL" id="JARBHB010000008">
    <property type="protein sequence ID" value="KAJ8877864.1"/>
    <property type="molecule type" value="Genomic_DNA"/>
</dbReference>
<proteinExistence type="predicted"/>
<comment type="caution">
    <text evidence="1">The sequence shown here is derived from an EMBL/GenBank/DDBJ whole genome shotgun (WGS) entry which is preliminary data.</text>
</comment>
<organism evidence="1 2">
    <name type="scientific">Dryococelus australis</name>
    <dbReference type="NCBI Taxonomy" id="614101"/>
    <lineage>
        <taxon>Eukaryota</taxon>
        <taxon>Metazoa</taxon>
        <taxon>Ecdysozoa</taxon>
        <taxon>Arthropoda</taxon>
        <taxon>Hexapoda</taxon>
        <taxon>Insecta</taxon>
        <taxon>Pterygota</taxon>
        <taxon>Neoptera</taxon>
        <taxon>Polyneoptera</taxon>
        <taxon>Phasmatodea</taxon>
        <taxon>Verophasmatodea</taxon>
        <taxon>Anareolatae</taxon>
        <taxon>Phasmatidae</taxon>
        <taxon>Eurycanthinae</taxon>
        <taxon>Dryococelus</taxon>
    </lineage>
</organism>
<sequence>MVQYCNNNTVFVPHRLTNDKIARGMETSGDVITRIDSFCETPSHEMRPGAISSLTFPPPKNSSLQKSKVNTMLIAFFNNGIIHIVPVGKTVNATLYEQVLKQLLNANASAMFDKCCTGLESGC</sequence>
<evidence type="ECO:0000313" key="2">
    <source>
        <dbReference type="Proteomes" id="UP001159363"/>
    </source>
</evidence>
<accession>A0ABQ9H0Q6</accession>
<protein>
    <submittedName>
        <fullName evidence="1">Uncharacterized protein</fullName>
    </submittedName>
</protein>
<dbReference type="Proteomes" id="UP001159363">
    <property type="component" value="Chromosome 7"/>
</dbReference>
<keyword evidence="2" id="KW-1185">Reference proteome</keyword>
<reference evidence="1 2" key="1">
    <citation type="submission" date="2023-02" db="EMBL/GenBank/DDBJ databases">
        <title>LHISI_Scaffold_Assembly.</title>
        <authorList>
            <person name="Stuart O.P."/>
            <person name="Cleave R."/>
            <person name="Magrath M.J.L."/>
            <person name="Mikheyev A.S."/>
        </authorList>
    </citation>
    <scope>NUCLEOTIDE SEQUENCE [LARGE SCALE GENOMIC DNA]</scope>
    <source>
        <strain evidence="1">Daus_M_001</strain>
        <tissue evidence="1">Leg muscle</tissue>
    </source>
</reference>